<evidence type="ECO:0000313" key="4">
    <source>
        <dbReference type="Proteomes" id="UP000231279"/>
    </source>
</evidence>
<dbReference type="InterPro" id="IPR013176">
    <property type="entry name" value="Ccz1"/>
</dbReference>
<dbReference type="STRING" id="429701.A0A2G9IAJ0"/>
<dbReference type="GO" id="GO:0035658">
    <property type="term" value="C:Mon1-Ccz1 complex"/>
    <property type="evidence" value="ECO:0007669"/>
    <property type="project" value="InterPro"/>
</dbReference>
<keyword evidence="4" id="KW-1185">Reference proteome</keyword>
<dbReference type="Pfam" id="PF19031">
    <property type="entry name" value="Intu_longin_1"/>
    <property type="match status" value="1"/>
</dbReference>
<dbReference type="AlphaFoldDB" id="A0A2G9IAJ0"/>
<name>A0A2G9IAJ0_9LAMI</name>
<comment type="caution">
    <text evidence="3">The sequence shown here is derived from an EMBL/GenBank/DDBJ whole genome shotgun (WGS) entry which is preliminary data.</text>
</comment>
<dbReference type="PANTHER" id="PTHR13056">
    <property type="entry name" value="VACUOLAR FUSION PROTEIN CCZ1 HOMOLOG-RELATED"/>
    <property type="match status" value="1"/>
</dbReference>
<gene>
    <name evidence="3" type="ORF">CDL12_00483</name>
</gene>
<comment type="similarity">
    <text evidence="1">Belongs to the CCZ1 family.</text>
</comment>
<dbReference type="PANTHER" id="PTHR13056:SF0">
    <property type="entry name" value="VACUOLAR FUSION PROTEIN CCZ1 HOMOLOG-RELATED"/>
    <property type="match status" value="1"/>
</dbReference>
<dbReference type="InterPro" id="IPR043987">
    <property type="entry name" value="CCZ1/INTU/HSP4_longin_1"/>
</dbReference>
<organism evidence="3 4">
    <name type="scientific">Handroanthus impetiginosus</name>
    <dbReference type="NCBI Taxonomy" id="429701"/>
    <lineage>
        <taxon>Eukaryota</taxon>
        <taxon>Viridiplantae</taxon>
        <taxon>Streptophyta</taxon>
        <taxon>Embryophyta</taxon>
        <taxon>Tracheophyta</taxon>
        <taxon>Spermatophyta</taxon>
        <taxon>Magnoliopsida</taxon>
        <taxon>eudicotyledons</taxon>
        <taxon>Gunneridae</taxon>
        <taxon>Pentapetalae</taxon>
        <taxon>asterids</taxon>
        <taxon>lamiids</taxon>
        <taxon>Lamiales</taxon>
        <taxon>Bignoniaceae</taxon>
        <taxon>Crescentiina</taxon>
        <taxon>Tabebuia alliance</taxon>
        <taxon>Handroanthus</taxon>
    </lineage>
</organism>
<dbReference type="Proteomes" id="UP000231279">
    <property type="component" value="Unassembled WGS sequence"/>
</dbReference>
<dbReference type="OrthoDB" id="240546at2759"/>
<dbReference type="EMBL" id="NKXS01000051">
    <property type="protein sequence ID" value="PIN26764.1"/>
    <property type="molecule type" value="Genomic_DNA"/>
</dbReference>
<evidence type="ECO:0000259" key="2">
    <source>
        <dbReference type="Pfam" id="PF19031"/>
    </source>
</evidence>
<evidence type="ECO:0000256" key="1">
    <source>
        <dbReference type="ARBA" id="ARBA00005352"/>
    </source>
</evidence>
<dbReference type="GO" id="GO:0016192">
    <property type="term" value="P:vesicle-mediated transport"/>
    <property type="evidence" value="ECO:0007669"/>
    <property type="project" value="InterPro"/>
</dbReference>
<proteinExistence type="inferred from homology"/>
<feature type="domain" description="CCZ1/INTU/HSP4 first Longin" evidence="2">
    <location>
        <begin position="16"/>
        <end position="125"/>
    </location>
</feature>
<evidence type="ECO:0000313" key="3">
    <source>
        <dbReference type="EMBL" id="PIN26764.1"/>
    </source>
</evidence>
<accession>A0A2G9IAJ0</accession>
<sequence length="525" mass="59260">MGLTPGNDASEAMKLCVFDLRRGQTEGQELDKILFFYPADLPLPEQLSVIGLSEGLITFTRIFSPEAPCEVIEAEMHSHVFYEAEPDIWMVMVVEKDKESEAIWRVDALRKVLKEVHSLFVMFFGLVRALVDKEPTGGLVRTHLYYFIMDFLSAFEKRSPLEYCCWDFSVGKKIQLPNFRDSLKERGTVQMLTVGREAAIEVQSLVKVLESCAENTQCYSLTMFQDLLVSTNLSPIDTVNLFAYAVLRLTPLALSCGVNSWSTSRKGNTACNTFAGAVLANSGPLVDQYDNSLDTSPLRNNNYPVVRPLQHSKWSRGKDGFLLTNIWGAEANNLVHTTPTIWLHQTKEKMYLLAYQHRGLTVILLLPVSSVNGEQGITMVKQQILENAPLKMCKVEERLSRGWDGENAYHVSGYRYLLVDGDRCISRASPPGKVTTLTKESLISLIKLREEVDLEKSRAKRDNTGREKDLEVCIRLKNNAWLIARLTGGKELYMVLEKANETLLYASDAVEKFSERYCNGAFSVY</sequence>
<reference evidence="4" key="1">
    <citation type="journal article" date="2018" name="Gigascience">
        <title>Genome assembly of the Pink Ipe (Handroanthus impetiginosus, Bignoniaceae), a highly valued, ecologically keystone Neotropical timber forest tree.</title>
        <authorList>
            <person name="Silva-Junior O.B."/>
            <person name="Grattapaglia D."/>
            <person name="Novaes E."/>
            <person name="Collevatti R.G."/>
        </authorList>
    </citation>
    <scope>NUCLEOTIDE SEQUENCE [LARGE SCALE GENOMIC DNA]</scope>
    <source>
        <strain evidence="4">cv. UFG-1</strain>
    </source>
</reference>
<protein>
    <submittedName>
        <fullName evidence="3">Putative myrosinase</fullName>
    </submittedName>
</protein>